<dbReference type="InterPro" id="IPR030395">
    <property type="entry name" value="GP_PDE_dom"/>
</dbReference>
<dbReference type="GO" id="GO:0006629">
    <property type="term" value="P:lipid metabolic process"/>
    <property type="evidence" value="ECO:0007669"/>
    <property type="project" value="InterPro"/>
</dbReference>
<proteinExistence type="predicted"/>
<dbReference type="PANTHER" id="PTHR46211:SF1">
    <property type="entry name" value="GLYCEROPHOSPHODIESTER PHOSPHODIESTERASE, CYTOPLASMIC"/>
    <property type="match status" value="1"/>
</dbReference>
<gene>
    <name evidence="2" type="ORF">C7474_2120</name>
</gene>
<comment type="caution">
    <text evidence="2">The sequence shown here is derived from an EMBL/GenBank/DDBJ whole genome shotgun (WGS) entry which is preliminary data.</text>
</comment>
<organism evidence="2 3">
    <name type="scientific">Microbacterium telephonicum</name>
    <dbReference type="NCBI Taxonomy" id="1714841"/>
    <lineage>
        <taxon>Bacteria</taxon>
        <taxon>Bacillati</taxon>
        <taxon>Actinomycetota</taxon>
        <taxon>Actinomycetes</taxon>
        <taxon>Micrococcales</taxon>
        <taxon>Microbacteriaceae</taxon>
        <taxon>Microbacterium</taxon>
    </lineage>
</organism>
<dbReference type="AlphaFoldDB" id="A0A498C2V9"/>
<name>A0A498C2V9_9MICO</name>
<sequence>MPHPRRTDGLPALLTLCALAAATVLIATLGVAPAQISGRALLGAMREPGESAFIAGHRGGAQDAPENTLPAVRAALDAGYDYVEVDLQLTADRHIVLMHDATVDRTTDGRGRVSALTLAEVRELDAGSSFSARFAGTAVPTADEFLAVLAAHHGRAILDLKGLWDSEAAAALVAAVEAHGLQDRVVVASFDARTLADIAARSAVIARLAILKRLPADVVAAARQAGVRGVVVDRKALQAQPDLVDRLHAEDLRVVVYTLNSDEQWGAATELGVDGIVTDDPRMLAGWQRAAADG</sequence>
<accession>A0A498C2V9</accession>
<protein>
    <submittedName>
        <fullName evidence="2">Glycerophosphoryl diester phosphodiesterase</fullName>
    </submittedName>
</protein>
<dbReference type="InterPro" id="IPR017946">
    <property type="entry name" value="PLC-like_Pdiesterase_TIM-brl"/>
</dbReference>
<dbReference type="RefSeq" id="WP_121059782.1">
    <property type="nucleotide sequence ID" value="NZ_RCDB01000003.1"/>
</dbReference>
<dbReference type="PROSITE" id="PS51704">
    <property type="entry name" value="GP_PDE"/>
    <property type="match status" value="1"/>
</dbReference>
<dbReference type="PANTHER" id="PTHR46211">
    <property type="entry name" value="GLYCEROPHOSPHORYL DIESTER PHOSPHODIESTERASE"/>
    <property type="match status" value="1"/>
</dbReference>
<evidence type="ECO:0000259" key="1">
    <source>
        <dbReference type="PROSITE" id="PS51704"/>
    </source>
</evidence>
<feature type="domain" description="GP-PDE" evidence="1">
    <location>
        <begin position="52"/>
        <end position="288"/>
    </location>
</feature>
<dbReference type="Pfam" id="PF03009">
    <property type="entry name" value="GDPD"/>
    <property type="match status" value="1"/>
</dbReference>
<dbReference type="Proteomes" id="UP000273158">
    <property type="component" value="Unassembled WGS sequence"/>
</dbReference>
<dbReference type="GO" id="GO:0008081">
    <property type="term" value="F:phosphoric diester hydrolase activity"/>
    <property type="evidence" value="ECO:0007669"/>
    <property type="project" value="InterPro"/>
</dbReference>
<dbReference type="SUPFAM" id="SSF51695">
    <property type="entry name" value="PLC-like phosphodiesterases"/>
    <property type="match status" value="1"/>
</dbReference>
<dbReference type="Gene3D" id="3.20.20.190">
    <property type="entry name" value="Phosphatidylinositol (PI) phosphodiesterase"/>
    <property type="match status" value="1"/>
</dbReference>
<reference evidence="2 3" key="1">
    <citation type="journal article" date="2015" name="Stand. Genomic Sci.">
        <title>Genomic Encyclopedia of Bacterial and Archaeal Type Strains, Phase III: the genomes of soil and plant-associated and newly described type strains.</title>
        <authorList>
            <person name="Whitman W.B."/>
            <person name="Woyke T."/>
            <person name="Klenk H.P."/>
            <person name="Zhou Y."/>
            <person name="Lilburn T.G."/>
            <person name="Beck B.J."/>
            <person name="De Vos P."/>
            <person name="Vandamme P."/>
            <person name="Eisen J.A."/>
            <person name="Garrity G."/>
            <person name="Hugenholtz P."/>
            <person name="Kyrpides N.C."/>
        </authorList>
    </citation>
    <scope>NUCLEOTIDE SEQUENCE [LARGE SCALE GENOMIC DNA]</scope>
    <source>
        <strain evidence="2 3">S2T63</strain>
    </source>
</reference>
<dbReference type="EMBL" id="RCDB01000003">
    <property type="protein sequence ID" value="RLK47530.1"/>
    <property type="molecule type" value="Genomic_DNA"/>
</dbReference>
<keyword evidence="3" id="KW-1185">Reference proteome</keyword>
<evidence type="ECO:0000313" key="2">
    <source>
        <dbReference type="EMBL" id="RLK47530.1"/>
    </source>
</evidence>
<dbReference type="OrthoDB" id="9758957at2"/>
<evidence type="ECO:0000313" key="3">
    <source>
        <dbReference type="Proteomes" id="UP000273158"/>
    </source>
</evidence>